<sequence length="150" mass="16603">MAQEIQVKCPTFVSEKNTIGCMAHIIHLAALAHANGPTQTEAQEPHGQMDLSNLIDKAEGLYLKYDSIVSQIAHLGSYLRQSLQFQEKFIAMVNFVYDEGKNKKSINSSHSCSYKMEFNSRDAGLGIAIERFLQPILFAGKPASLLTDPT</sequence>
<organism evidence="1 2">
    <name type="scientific">Austropuccinia psidii MF-1</name>
    <dbReference type="NCBI Taxonomy" id="1389203"/>
    <lineage>
        <taxon>Eukaryota</taxon>
        <taxon>Fungi</taxon>
        <taxon>Dikarya</taxon>
        <taxon>Basidiomycota</taxon>
        <taxon>Pucciniomycotina</taxon>
        <taxon>Pucciniomycetes</taxon>
        <taxon>Pucciniales</taxon>
        <taxon>Sphaerophragmiaceae</taxon>
        <taxon>Austropuccinia</taxon>
    </lineage>
</organism>
<proteinExistence type="predicted"/>
<dbReference type="OrthoDB" id="2790258at2759"/>
<dbReference type="AlphaFoldDB" id="A0A9Q3L692"/>
<evidence type="ECO:0000313" key="2">
    <source>
        <dbReference type="Proteomes" id="UP000765509"/>
    </source>
</evidence>
<protein>
    <submittedName>
        <fullName evidence="1">Uncharacterized protein</fullName>
    </submittedName>
</protein>
<gene>
    <name evidence="1" type="ORF">O181_132346</name>
</gene>
<evidence type="ECO:0000313" key="1">
    <source>
        <dbReference type="EMBL" id="MBW0592631.1"/>
    </source>
</evidence>
<comment type="caution">
    <text evidence="1">The sequence shown here is derived from an EMBL/GenBank/DDBJ whole genome shotgun (WGS) entry which is preliminary data.</text>
</comment>
<keyword evidence="2" id="KW-1185">Reference proteome</keyword>
<name>A0A9Q3L692_9BASI</name>
<reference evidence="1" key="1">
    <citation type="submission" date="2021-03" db="EMBL/GenBank/DDBJ databases">
        <title>Draft genome sequence of rust myrtle Austropuccinia psidii MF-1, a brazilian biotype.</title>
        <authorList>
            <person name="Quecine M.C."/>
            <person name="Pachon D.M.R."/>
            <person name="Bonatelli M.L."/>
            <person name="Correr F.H."/>
            <person name="Franceschini L.M."/>
            <person name="Leite T.F."/>
            <person name="Margarido G.R.A."/>
            <person name="Almeida C.A."/>
            <person name="Ferrarezi J.A."/>
            <person name="Labate C.A."/>
        </authorList>
    </citation>
    <scope>NUCLEOTIDE SEQUENCE</scope>
    <source>
        <strain evidence="1">MF-1</strain>
    </source>
</reference>
<dbReference type="EMBL" id="AVOT02149432">
    <property type="protein sequence ID" value="MBW0592631.1"/>
    <property type="molecule type" value="Genomic_DNA"/>
</dbReference>
<accession>A0A9Q3L692</accession>
<dbReference type="Proteomes" id="UP000765509">
    <property type="component" value="Unassembled WGS sequence"/>
</dbReference>